<gene>
    <name evidence="8" type="ORF">MNKW57_20720</name>
</gene>
<feature type="transmembrane region" description="Helical" evidence="6">
    <location>
        <begin position="242"/>
        <end position="263"/>
    </location>
</feature>
<dbReference type="Proteomes" id="UP001224392">
    <property type="component" value="Unassembled WGS sequence"/>
</dbReference>
<sequence length="286" mass="32056">MDCKIKPSVIIPAFNEARGIARLLSEILPDDEPADYSVVVACNGCTDNTAKIVRGRFPEVICLELDEASKINAINAAENLGLGYPRVYVDADIVIDKPSIHKLISIASSSDQPILVAPRASIELSRSSWPVKRFYATWRKTRFFIQEGFGSGVYAMNFSARKKFGKFPKVMSDDGYVRKAVGQEYTRVCEECCSRVFAPMDLGSLLKIRTRGKLGKRELSGMMGCAANQESRHKTFLLRPPILGFLVYYTVNAISFLRAYYVYRRTKPYEWGRDNSSRSDAGTESL</sequence>
<keyword evidence="2" id="KW-1003">Cell membrane</keyword>
<dbReference type="InterPro" id="IPR001173">
    <property type="entry name" value="Glyco_trans_2-like"/>
</dbReference>
<evidence type="ECO:0000256" key="1">
    <source>
        <dbReference type="ARBA" id="ARBA00004236"/>
    </source>
</evidence>
<dbReference type="EMBL" id="BSYJ01000004">
    <property type="protein sequence ID" value="GMG87751.1"/>
    <property type="molecule type" value="Genomic_DNA"/>
</dbReference>
<proteinExistence type="predicted"/>
<keyword evidence="6" id="KW-0812">Transmembrane</keyword>
<dbReference type="SUPFAM" id="SSF53448">
    <property type="entry name" value="Nucleotide-diphospho-sugar transferases"/>
    <property type="match status" value="1"/>
</dbReference>
<dbReference type="Pfam" id="PF00535">
    <property type="entry name" value="Glycos_transf_2"/>
    <property type="match status" value="1"/>
</dbReference>
<evidence type="ECO:0000256" key="6">
    <source>
        <dbReference type="SAM" id="Phobius"/>
    </source>
</evidence>
<organism evidence="8 9">
    <name type="scientific">Biformimicrobium ophioploci</name>
    <dbReference type="NCBI Taxonomy" id="3036711"/>
    <lineage>
        <taxon>Bacteria</taxon>
        <taxon>Pseudomonadati</taxon>
        <taxon>Pseudomonadota</taxon>
        <taxon>Gammaproteobacteria</taxon>
        <taxon>Cellvibrionales</taxon>
        <taxon>Microbulbiferaceae</taxon>
        <taxon>Biformimicrobium</taxon>
    </lineage>
</organism>
<evidence type="ECO:0000256" key="2">
    <source>
        <dbReference type="ARBA" id="ARBA00022475"/>
    </source>
</evidence>
<keyword evidence="6" id="KW-1133">Transmembrane helix</keyword>
<protein>
    <recommendedName>
        <fullName evidence="7">Glycosyltransferase 2-like domain-containing protein</fullName>
    </recommendedName>
</protein>
<keyword evidence="3" id="KW-0328">Glycosyltransferase</keyword>
<dbReference type="RefSeq" id="WP_285764371.1">
    <property type="nucleotide sequence ID" value="NZ_BSYJ01000004.1"/>
</dbReference>
<feature type="domain" description="Glycosyltransferase 2-like" evidence="7">
    <location>
        <begin position="8"/>
        <end position="145"/>
    </location>
</feature>
<name>A0ABQ6M0B6_9GAMM</name>
<evidence type="ECO:0000313" key="8">
    <source>
        <dbReference type="EMBL" id="GMG87751.1"/>
    </source>
</evidence>
<dbReference type="PANTHER" id="PTHR43646:SF2">
    <property type="entry name" value="GLYCOSYLTRANSFERASE 2-LIKE DOMAIN-CONTAINING PROTEIN"/>
    <property type="match status" value="1"/>
</dbReference>
<evidence type="ECO:0000256" key="3">
    <source>
        <dbReference type="ARBA" id="ARBA00022676"/>
    </source>
</evidence>
<reference evidence="8 9" key="1">
    <citation type="submission" date="2023-04" db="EMBL/GenBank/DDBJ databases">
        <title>Marinobulbifer ophiurae gen. nov., sp. Nov., isolate from tissue of brittle star Ophioplocus japonicus.</title>
        <authorList>
            <person name="Kawano K."/>
            <person name="Sawayama S."/>
            <person name="Nakagawa S."/>
        </authorList>
    </citation>
    <scope>NUCLEOTIDE SEQUENCE [LARGE SCALE GENOMIC DNA]</scope>
    <source>
        <strain evidence="8 9">NKW57</strain>
    </source>
</reference>
<dbReference type="Gene3D" id="3.90.550.10">
    <property type="entry name" value="Spore Coat Polysaccharide Biosynthesis Protein SpsA, Chain A"/>
    <property type="match status" value="1"/>
</dbReference>
<evidence type="ECO:0000256" key="5">
    <source>
        <dbReference type="ARBA" id="ARBA00023136"/>
    </source>
</evidence>
<keyword evidence="5 6" id="KW-0472">Membrane</keyword>
<comment type="caution">
    <text evidence="8">The sequence shown here is derived from an EMBL/GenBank/DDBJ whole genome shotgun (WGS) entry which is preliminary data.</text>
</comment>
<comment type="subcellular location">
    <subcellularLocation>
        <location evidence="1">Cell membrane</location>
    </subcellularLocation>
</comment>
<evidence type="ECO:0000313" key="9">
    <source>
        <dbReference type="Proteomes" id="UP001224392"/>
    </source>
</evidence>
<evidence type="ECO:0000259" key="7">
    <source>
        <dbReference type="Pfam" id="PF00535"/>
    </source>
</evidence>
<keyword evidence="4" id="KW-0808">Transferase</keyword>
<keyword evidence="9" id="KW-1185">Reference proteome</keyword>
<accession>A0ABQ6M0B6</accession>
<dbReference type="PANTHER" id="PTHR43646">
    <property type="entry name" value="GLYCOSYLTRANSFERASE"/>
    <property type="match status" value="1"/>
</dbReference>
<dbReference type="InterPro" id="IPR029044">
    <property type="entry name" value="Nucleotide-diphossugar_trans"/>
</dbReference>
<evidence type="ECO:0000256" key="4">
    <source>
        <dbReference type="ARBA" id="ARBA00022679"/>
    </source>
</evidence>